<gene>
    <name evidence="4" type="ORF">WICMUC_001361</name>
</gene>
<dbReference type="SUPFAM" id="SSF81406">
    <property type="entry name" value="Mitochondrial cytochrome c oxidase subunit IV"/>
    <property type="match status" value="1"/>
</dbReference>
<keyword evidence="3" id="KW-0812">Transmembrane</keyword>
<protein>
    <submittedName>
        <fullName evidence="4">Uncharacterized protein</fullName>
    </submittedName>
</protein>
<organism evidence="4 5">
    <name type="scientific">Wickerhamomyces mucosus</name>
    <dbReference type="NCBI Taxonomy" id="1378264"/>
    <lineage>
        <taxon>Eukaryota</taxon>
        <taxon>Fungi</taxon>
        <taxon>Dikarya</taxon>
        <taxon>Ascomycota</taxon>
        <taxon>Saccharomycotina</taxon>
        <taxon>Saccharomycetes</taxon>
        <taxon>Phaffomycetales</taxon>
        <taxon>Wickerhamomycetaceae</taxon>
        <taxon>Wickerhamomyces</taxon>
    </lineage>
</organism>
<reference evidence="4" key="1">
    <citation type="journal article" date="2021" name="Open Biol.">
        <title>Shared evolutionary footprints suggest mitochondrial oxidative damage underlies multiple complex I losses in fungi.</title>
        <authorList>
            <person name="Schikora-Tamarit M.A."/>
            <person name="Marcet-Houben M."/>
            <person name="Nosek J."/>
            <person name="Gabaldon T."/>
        </authorList>
    </citation>
    <scope>NUCLEOTIDE SEQUENCE</scope>
    <source>
        <strain evidence="4">CBS6341</strain>
    </source>
</reference>
<proteinExistence type="predicted"/>
<accession>A0A9P8PVV2</accession>
<dbReference type="InterPro" id="IPR036639">
    <property type="entry name" value="Cyt_c_oxidase_su4_sf"/>
</dbReference>
<dbReference type="Gene3D" id="1.10.442.10">
    <property type="entry name" value="Cytochrome c oxidase subunit IV"/>
    <property type="match status" value="1"/>
</dbReference>
<comment type="subcellular location">
    <subcellularLocation>
        <location evidence="1">Mitochondrion</location>
    </subcellularLocation>
</comment>
<dbReference type="EMBL" id="JAEUBF010000438">
    <property type="protein sequence ID" value="KAH3678552.1"/>
    <property type="molecule type" value="Genomic_DNA"/>
</dbReference>
<reference evidence="4" key="2">
    <citation type="submission" date="2021-01" db="EMBL/GenBank/DDBJ databases">
        <authorList>
            <person name="Schikora-Tamarit M.A."/>
        </authorList>
    </citation>
    <scope>NUCLEOTIDE SEQUENCE</scope>
    <source>
        <strain evidence="4">CBS6341</strain>
    </source>
</reference>
<dbReference type="GO" id="GO:0005739">
    <property type="term" value="C:mitochondrion"/>
    <property type="evidence" value="ECO:0007669"/>
    <property type="project" value="UniProtKB-SubCell"/>
</dbReference>
<keyword evidence="3" id="KW-1133">Transmembrane helix</keyword>
<sequence length="179" mass="21085">MISKLINRSRSNLIISSSISKRLSFQYPQSLITTRFSSTYNESNGNIAPDLSGLEHRWSKMKEFDQADILDYLNDKSTNHWNNLTQVEKRALYYIYYGPWGPRSKIPIESVAAIVLKKLTLILIFISLGIIFYNYAIDIEDEENFQKLINRVDELKQKEKKDYELQQSKESSKKSWWLF</sequence>
<evidence type="ECO:0000256" key="3">
    <source>
        <dbReference type="SAM" id="Phobius"/>
    </source>
</evidence>
<comment type="caution">
    <text evidence="4">The sequence shown here is derived from an EMBL/GenBank/DDBJ whole genome shotgun (WGS) entry which is preliminary data.</text>
</comment>
<dbReference type="Proteomes" id="UP000769528">
    <property type="component" value="Unassembled WGS sequence"/>
</dbReference>
<dbReference type="GO" id="GO:0045277">
    <property type="term" value="C:respiratory chain complex IV"/>
    <property type="evidence" value="ECO:0007669"/>
    <property type="project" value="InterPro"/>
</dbReference>
<evidence type="ECO:0000313" key="5">
    <source>
        <dbReference type="Proteomes" id="UP000769528"/>
    </source>
</evidence>
<dbReference type="OrthoDB" id="186013at2759"/>
<keyword evidence="2" id="KW-0496">Mitochondrion</keyword>
<evidence type="ECO:0000313" key="4">
    <source>
        <dbReference type="EMBL" id="KAH3678552.1"/>
    </source>
</evidence>
<dbReference type="Pfam" id="PF02936">
    <property type="entry name" value="COX4"/>
    <property type="match status" value="1"/>
</dbReference>
<feature type="transmembrane region" description="Helical" evidence="3">
    <location>
        <begin position="119"/>
        <end position="137"/>
    </location>
</feature>
<keyword evidence="3" id="KW-0472">Membrane</keyword>
<name>A0A9P8PVV2_9ASCO</name>
<evidence type="ECO:0000256" key="1">
    <source>
        <dbReference type="ARBA" id="ARBA00004173"/>
    </source>
</evidence>
<dbReference type="AlphaFoldDB" id="A0A9P8PVV2"/>
<dbReference type="GO" id="GO:0006123">
    <property type="term" value="P:mitochondrial electron transport, cytochrome c to oxygen"/>
    <property type="evidence" value="ECO:0007669"/>
    <property type="project" value="InterPro"/>
</dbReference>
<keyword evidence="5" id="KW-1185">Reference proteome</keyword>
<dbReference type="InterPro" id="IPR004203">
    <property type="entry name" value="Cyt_c_oxidase_su4_fam"/>
</dbReference>
<evidence type="ECO:0000256" key="2">
    <source>
        <dbReference type="ARBA" id="ARBA00023128"/>
    </source>
</evidence>